<evidence type="ECO:0000313" key="3">
    <source>
        <dbReference type="Proteomes" id="UP000659223"/>
    </source>
</evidence>
<dbReference type="Proteomes" id="UP000659223">
    <property type="component" value="Unassembled WGS sequence"/>
</dbReference>
<organism evidence="2 3">
    <name type="scientific">Streptomyces hiroshimensis</name>
    <dbReference type="NCBI Taxonomy" id="66424"/>
    <lineage>
        <taxon>Bacteria</taxon>
        <taxon>Bacillati</taxon>
        <taxon>Actinomycetota</taxon>
        <taxon>Actinomycetes</taxon>
        <taxon>Kitasatosporales</taxon>
        <taxon>Streptomycetaceae</taxon>
        <taxon>Streptomyces</taxon>
    </lineage>
</organism>
<gene>
    <name evidence="2" type="ORF">GCM10010324_61210</name>
</gene>
<name>A0ABQ2Z6H8_9ACTN</name>
<sequence length="60" mass="6276">MIRPRRAASELANATATVAEDPHQATGTRASGATARIAVPVHTASTKGEISHIRAETGRR</sequence>
<evidence type="ECO:0000256" key="1">
    <source>
        <dbReference type="SAM" id="MobiDB-lite"/>
    </source>
</evidence>
<accession>A0ABQ2Z6H8</accession>
<evidence type="ECO:0000313" key="2">
    <source>
        <dbReference type="EMBL" id="GGY06089.1"/>
    </source>
</evidence>
<reference evidence="3" key="1">
    <citation type="journal article" date="2019" name="Int. J. Syst. Evol. Microbiol.">
        <title>The Global Catalogue of Microorganisms (GCM) 10K type strain sequencing project: providing services to taxonomists for standard genome sequencing and annotation.</title>
        <authorList>
            <consortium name="The Broad Institute Genomics Platform"/>
            <consortium name="The Broad Institute Genome Sequencing Center for Infectious Disease"/>
            <person name="Wu L."/>
            <person name="Ma J."/>
        </authorList>
    </citation>
    <scope>NUCLEOTIDE SEQUENCE [LARGE SCALE GENOMIC DNA]</scope>
    <source>
        <strain evidence="3">JCM 4586</strain>
    </source>
</reference>
<protein>
    <submittedName>
        <fullName evidence="2">Uncharacterized protein</fullName>
    </submittedName>
</protein>
<comment type="caution">
    <text evidence="2">The sequence shown here is derived from an EMBL/GenBank/DDBJ whole genome shotgun (WGS) entry which is preliminary data.</text>
</comment>
<dbReference type="EMBL" id="BMUT01000017">
    <property type="protein sequence ID" value="GGY06089.1"/>
    <property type="molecule type" value="Genomic_DNA"/>
</dbReference>
<feature type="region of interest" description="Disordered" evidence="1">
    <location>
        <begin position="1"/>
        <end position="33"/>
    </location>
</feature>
<proteinExistence type="predicted"/>
<keyword evidence="3" id="KW-1185">Reference proteome</keyword>